<dbReference type="EMBL" id="JABEZV010000002">
    <property type="protein sequence ID" value="MBA0705225.1"/>
    <property type="molecule type" value="Genomic_DNA"/>
</dbReference>
<gene>
    <name evidence="1" type="ORF">Golax_017432</name>
</gene>
<name>A0A7J8Z0E5_9ROSI</name>
<reference evidence="1 2" key="1">
    <citation type="journal article" date="2019" name="Genome Biol. Evol.">
        <title>Insights into the evolution of the New World diploid cottons (Gossypium, subgenus Houzingenia) based on genome sequencing.</title>
        <authorList>
            <person name="Grover C.E."/>
            <person name="Arick M.A. 2nd"/>
            <person name="Thrash A."/>
            <person name="Conover J.L."/>
            <person name="Sanders W.S."/>
            <person name="Peterson D.G."/>
            <person name="Frelichowski J.E."/>
            <person name="Scheffler J.A."/>
            <person name="Scheffler B.E."/>
            <person name="Wendel J.F."/>
        </authorList>
    </citation>
    <scope>NUCLEOTIDE SEQUENCE [LARGE SCALE GENOMIC DNA]</scope>
    <source>
        <strain evidence="1">4</strain>
        <tissue evidence="1">Leaf</tissue>
    </source>
</reference>
<protein>
    <recommendedName>
        <fullName evidence="3">Reverse transcriptase zinc-binding domain-containing protein</fullName>
    </recommendedName>
</protein>
<evidence type="ECO:0000313" key="2">
    <source>
        <dbReference type="Proteomes" id="UP000593574"/>
    </source>
</evidence>
<comment type="caution">
    <text evidence="1">The sequence shown here is derived from an EMBL/GenBank/DDBJ whole genome shotgun (WGS) entry which is preliminary data.</text>
</comment>
<proteinExistence type="predicted"/>
<evidence type="ECO:0008006" key="3">
    <source>
        <dbReference type="Google" id="ProtNLM"/>
    </source>
</evidence>
<feature type="non-terminal residue" evidence="1">
    <location>
        <position position="1"/>
    </location>
</feature>
<accession>A0A7J8Z0E5</accession>
<feature type="non-terminal residue" evidence="1">
    <location>
        <position position="182"/>
    </location>
</feature>
<dbReference type="Proteomes" id="UP000593574">
    <property type="component" value="Unassembled WGS sequence"/>
</dbReference>
<organism evidence="1 2">
    <name type="scientific">Gossypium laxum</name>
    <dbReference type="NCBI Taxonomy" id="34288"/>
    <lineage>
        <taxon>Eukaryota</taxon>
        <taxon>Viridiplantae</taxon>
        <taxon>Streptophyta</taxon>
        <taxon>Embryophyta</taxon>
        <taxon>Tracheophyta</taxon>
        <taxon>Spermatophyta</taxon>
        <taxon>Magnoliopsida</taxon>
        <taxon>eudicotyledons</taxon>
        <taxon>Gunneridae</taxon>
        <taxon>Pentapetalae</taxon>
        <taxon>rosids</taxon>
        <taxon>malvids</taxon>
        <taxon>Malvales</taxon>
        <taxon>Malvaceae</taxon>
        <taxon>Malvoideae</taxon>
        <taxon>Gossypium</taxon>
    </lineage>
</organism>
<sequence length="182" mass="20676">LLRVSLLPTLLEVPIEYLGVALRLGKTLSNVERVRMGLSNDSFCPICGFHSKDILHILRDCPIAKNIWAQDNRLIHEGGASWAFFFWTAYLGQVLTKCLERSVEAHTTEERVYLNTDRAVQLDSGFAAAGGIENQWFLRYIPREQNQVADCLAKQTLIEKDNLQILNIPPMIARTFIDMDKS</sequence>
<keyword evidence="2" id="KW-1185">Reference proteome</keyword>
<dbReference type="AlphaFoldDB" id="A0A7J8Z0E5"/>
<evidence type="ECO:0000313" key="1">
    <source>
        <dbReference type="EMBL" id="MBA0705225.1"/>
    </source>
</evidence>